<comment type="caution">
    <text evidence="2">The sequence shown here is derived from an EMBL/GenBank/DDBJ whole genome shotgun (WGS) entry which is preliminary data.</text>
</comment>
<dbReference type="Gene3D" id="3.30.2280.10">
    <property type="entry name" value="Hypothetical protein (hspc210)"/>
    <property type="match status" value="1"/>
</dbReference>
<dbReference type="AlphaFoldDB" id="A0AAW0DC70"/>
<proteinExistence type="predicted"/>
<dbReference type="SUPFAM" id="SSF103107">
    <property type="entry name" value="Hypothetical protein c14orf129, hspc210"/>
    <property type="match status" value="1"/>
</dbReference>
<dbReference type="InterPro" id="IPR007967">
    <property type="entry name" value="GSKIP_dom"/>
</dbReference>
<keyword evidence="3" id="KW-1185">Reference proteome</keyword>
<name>A0AAW0DC70_9AGAR</name>
<gene>
    <name evidence="2" type="ORF">R3P38DRAFT_2869656</name>
</gene>
<organism evidence="2 3">
    <name type="scientific">Favolaschia claudopus</name>
    <dbReference type="NCBI Taxonomy" id="2862362"/>
    <lineage>
        <taxon>Eukaryota</taxon>
        <taxon>Fungi</taxon>
        <taxon>Dikarya</taxon>
        <taxon>Basidiomycota</taxon>
        <taxon>Agaricomycotina</taxon>
        <taxon>Agaricomycetes</taxon>
        <taxon>Agaricomycetidae</taxon>
        <taxon>Agaricales</taxon>
        <taxon>Marasmiineae</taxon>
        <taxon>Mycenaceae</taxon>
        <taxon>Favolaschia</taxon>
    </lineage>
</organism>
<reference evidence="2 3" key="1">
    <citation type="journal article" date="2024" name="J Genomics">
        <title>Draft genome sequencing and assembly of Favolaschia claudopus CIRM-BRFM 2984 isolated from oak limbs.</title>
        <authorList>
            <person name="Navarro D."/>
            <person name="Drula E."/>
            <person name="Chaduli D."/>
            <person name="Cazenave R."/>
            <person name="Ahrendt S."/>
            <person name="Wang J."/>
            <person name="Lipzen A."/>
            <person name="Daum C."/>
            <person name="Barry K."/>
            <person name="Grigoriev I.V."/>
            <person name="Favel A."/>
            <person name="Rosso M.N."/>
            <person name="Martin F."/>
        </authorList>
    </citation>
    <scope>NUCLEOTIDE SEQUENCE [LARGE SCALE GENOMIC DNA]</scope>
    <source>
        <strain evidence="2 3">CIRM-BRFM 2984</strain>
    </source>
</reference>
<dbReference type="InterPro" id="IPR023231">
    <property type="entry name" value="GSKIP_dom_sf"/>
</dbReference>
<dbReference type="Pfam" id="PF05303">
    <property type="entry name" value="GSKIP_dom"/>
    <property type="match status" value="1"/>
</dbReference>
<sequence>MSTLCADQLQSDFSTPHRLEGSRDTPENPHSFCANELQQALAEESSVSSIASFRLTSSEPLGATASVALLEGSTIRIHLTTNGYSVILADHQRPQEQVFETIGQILSSVSSMYEQRRQEVLIEALERVCSN</sequence>
<protein>
    <recommendedName>
        <fullName evidence="1">GSKIP domain-containing protein</fullName>
    </recommendedName>
</protein>
<evidence type="ECO:0000313" key="3">
    <source>
        <dbReference type="Proteomes" id="UP001362999"/>
    </source>
</evidence>
<evidence type="ECO:0000259" key="1">
    <source>
        <dbReference type="Pfam" id="PF05303"/>
    </source>
</evidence>
<dbReference type="EMBL" id="JAWWNJ010000009">
    <property type="protein sequence ID" value="KAK7048485.1"/>
    <property type="molecule type" value="Genomic_DNA"/>
</dbReference>
<evidence type="ECO:0000313" key="2">
    <source>
        <dbReference type="EMBL" id="KAK7048485.1"/>
    </source>
</evidence>
<feature type="domain" description="GSKIP" evidence="1">
    <location>
        <begin position="46"/>
        <end position="127"/>
    </location>
</feature>
<dbReference type="Proteomes" id="UP001362999">
    <property type="component" value="Unassembled WGS sequence"/>
</dbReference>
<accession>A0AAW0DC70</accession>